<dbReference type="EMBL" id="KV419452">
    <property type="protein sequence ID" value="KZS87335.1"/>
    <property type="molecule type" value="Genomic_DNA"/>
</dbReference>
<dbReference type="Proteomes" id="UP000076722">
    <property type="component" value="Unassembled WGS sequence"/>
</dbReference>
<accession>A0A164N460</accession>
<organism evidence="2 3">
    <name type="scientific">Sistotremastrum niveocremeum HHB9708</name>
    <dbReference type="NCBI Taxonomy" id="1314777"/>
    <lineage>
        <taxon>Eukaryota</taxon>
        <taxon>Fungi</taxon>
        <taxon>Dikarya</taxon>
        <taxon>Basidiomycota</taxon>
        <taxon>Agaricomycotina</taxon>
        <taxon>Agaricomycetes</taxon>
        <taxon>Sistotremastrales</taxon>
        <taxon>Sistotremastraceae</taxon>
        <taxon>Sertulicium</taxon>
        <taxon>Sertulicium niveocremeum</taxon>
    </lineage>
</organism>
<dbReference type="AlphaFoldDB" id="A0A164N460"/>
<feature type="compositionally biased region" description="Polar residues" evidence="1">
    <location>
        <begin position="289"/>
        <end position="317"/>
    </location>
</feature>
<name>A0A164N460_9AGAM</name>
<gene>
    <name evidence="2" type="ORF">SISNIDRAFT_471087</name>
</gene>
<feature type="region of interest" description="Disordered" evidence="1">
    <location>
        <begin position="206"/>
        <end position="256"/>
    </location>
</feature>
<feature type="region of interest" description="Disordered" evidence="1">
    <location>
        <begin position="269"/>
        <end position="352"/>
    </location>
</feature>
<evidence type="ECO:0000256" key="1">
    <source>
        <dbReference type="SAM" id="MobiDB-lite"/>
    </source>
</evidence>
<sequence>MDSELEQPLIHIGRDPRRQVPDLRYSLQTGKEIFSKTIVFRNAKGGDGVDFHRFNPESLSTRMKFPNRVFRIKGLRGWKESAVEIRFGWPQVHHPPFHIDLHGRQNDYIVWQIYCFVKIVLSDTKLLENALGKTLNEHLSIDTIRLCSLKHVSENIWQPFFKMQLPMSTVMAMASFWIDDSLHCATPFDRRVSPSEHMDVDVETTAVHPDPVPEPDVSSFASPLDHSRIPSVSARSPHSSHPITIPSTQIRAHTPRVVTIPTGLDPLIHSPSALSSQTAIPQEGPCGFSSATRTDQPSDLAQGASPDSYSQPITSALIQPDIHSVTSGTSPSSASHARTHSSGSSGSSTAIPPFVDPLSGGLADPNWFSQFGNIVAPLTINVQSDDQHQTWKVNTDPSFVKVLFPLWVHPTLAAQNDSMLCSPLDEEIGGALMKEYYGMTCTSSSSVADNFQFFTWDDIYKPR</sequence>
<feature type="compositionally biased region" description="Low complexity" evidence="1">
    <location>
        <begin position="323"/>
        <end position="350"/>
    </location>
</feature>
<reference evidence="2 3" key="1">
    <citation type="journal article" date="2016" name="Mol. Biol. Evol.">
        <title>Comparative Genomics of Early-Diverging Mushroom-Forming Fungi Provides Insights into the Origins of Lignocellulose Decay Capabilities.</title>
        <authorList>
            <person name="Nagy L.G."/>
            <person name="Riley R."/>
            <person name="Tritt A."/>
            <person name="Adam C."/>
            <person name="Daum C."/>
            <person name="Floudas D."/>
            <person name="Sun H."/>
            <person name="Yadav J.S."/>
            <person name="Pangilinan J."/>
            <person name="Larsson K.H."/>
            <person name="Matsuura K."/>
            <person name="Barry K."/>
            <person name="Labutti K."/>
            <person name="Kuo R."/>
            <person name="Ohm R.A."/>
            <person name="Bhattacharya S.S."/>
            <person name="Shirouzu T."/>
            <person name="Yoshinaga Y."/>
            <person name="Martin F.M."/>
            <person name="Grigoriev I.V."/>
            <person name="Hibbett D.S."/>
        </authorList>
    </citation>
    <scope>NUCLEOTIDE SEQUENCE [LARGE SCALE GENOMIC DNA]</scope>
    <source>
        <strain evidence="2 3">HHB9708</strain>
    </source>
</reference>
<evidence type="ECO:0000313" key="3">
    <source>
        <dbReference type="Proteomes" id="UP000076722"/>
    </source>
</evidence>
<feature type="compositionally biased region" description="Low complexity" evidence="1">
    <location>
        <begin position="236"/>
        <end position="248"/>
    </location>
</feature>
<protein>
    <submittedName>
        <fullName evidence="2">Uncharacterized protein</fullName>
    </submittedName>
</protein>
<proteinExistence type="predicted"/>
<keyword evidence="3" id="KW-1185">Reference proteome</keyword>
<evidence type="ECO:0000313" key="2">
    <source>
        <dbReference type="EMBL" id="KZS87335.1"/>
    </source>
</evidence>